<keyword evidence="2" id="KW-0812">Transmembrane</keyword>
<keyword evidence="2" id="KW-0472">Membrane</keyword>
<protein>
    <submittedName>
        <fullName evidence="4">Uncharacterized protein</fullName>
    </submittedName>
</protein>
<reference evidence="4" key="1">
    <citation type="journal article" date="2023" name="Mol. Phylogenet. Evol.">
        <title>Genome-scale phylogeny and comparative genomics of the fungal order Sordariales.</title>
        <authorList>
            <person name="Hensen N."/>
            <person name="Bonometti L."/>
            <person name="Westerberg I."/>
            <person name="Brannstrom I.O."/>
            <person name="Guillou S."/>
            <person name="Cros-Aarteil S."/>
            <person name="Calhoun S."/>
            <person name="Haridas S."/>
            <person name="Kuo A."/>
            <person name="Mondo S."/>
            <person name="Pangilinan J."/>
            <person name="Riley R."/>
            <person name="LaButti K."/>
            <person name="Andreopoulos B."/>
            <person name="Lipzen A."/>
            <person name="Chen C."/>
            <person name="Yan M."/>
            <person name="Daum C."/>
            <person name="Ng V."/>
            <person name="Clum A."/>
            <person name="Steindorff A."/>
            <person name="Ohm R.A."/>
            <person name="Martin F."/>
            <person name="Silar P."/>
            <person name="Natvig D.O."/>
            <person name="Lalanne C."/>
            <person name="Gautier V."/>
            <person name="Ament-Velasquez S.L."/>
            <person name="Kruys A."/>
            <person name="Hutchinson M.I."/>
            <person name="Powell A.J."/>
            <person name="Barry K."/>
            <person name="Miller A.N."/>
            <person name="Grigoriev I.V."/>
            <person name="Debuchy R."/>
            <person name="Gladieux P."/>
            <person name="Hiltunen Thoren M."/>
            <person name="Johannesson H."/>
        </authorList>
    </citation>
    <scope>NUCLEOTIDE SEQUENCE</scope>
    <source>
        <strain evidence="4">CBS 990.96</strain>
    </source>
</reference>
<evidence type="ECO:0000256" key="1">
    <source>
        <dbReference type="SAM" id="MobiDB-lite"/>
    </source>
</evidence>
<evidence type="ECO:0000313" key="4">
    <source>
        <dbReference type="EMBL" id="KAK4224399.1"/>
    </source>
</evidence>
<gene>
    <name evidence="4" type="ORF">QBC38DRAFT_485627</name>
</gene>
<feature type="compositionally biased region" description="Basic and acidic residues" evidence="1">
    <location>
        <begin position="301"/>
        <end position="311"/>
    </location>
</feature>
<feature type="region of interest" description="Disordered" evidence="1">
    <location>
        <begin position="292"/>
        <end position="311"/>
    </location>
</feature>
<sequence length="351" mass="37031">MLLLTALTTAAVLFQGHALAQEVALDWSKAPGGAPWSYMRTCTKWVFVSDRDSVQIYLGCSVNSCICRSDLIKKAQAYITDKITTDCGGSNFDPTIDVEQALKVYNDYCSANGYNVPNWTYIRTQTVRVTTTPSSTLRPTDGSAPAVITSGPQNGGSGGGGYGNQPAVVTVTRPAASSGSRRTQIPWIWVSVRLSCRSILRVGSLLSTMPKRLMSVLGDTAVVVVTQTPPPPGFTSMLIKSIVETPGFTSTFIKSVIQTQGVPISTLIKSVIETQGVPISTSIVTQVVGGFEGNSGADPNEDVKSGSGGKDEKSLTKLEVVGIVLGIVFGLITTVAAVCGCVWQGARQRLG</sequence>
<feature type="signal peptide" evidence="3">
    <location>
        <begin position="1"/>
        <end position="20"/>
    </location>
</feature>
<evidence type="ECO:0000256" key="3">
    <source>
        <dbReference type="SAM" id="SignalP"/>
    </source>
</evidence>
<keyword evidence="5" id="KW-1185">Reference proteome</keyword>
<proteinExistence type="predicted"/>
<evidence type="ECO:0000313" key="5">
    <source>
        <dbReference type="Proteomes" id="UP001301958"/>
    </source>
</evidence>
<evidence type="ECO:0000256" key="2">
    <source>
        <dbReference type="SAM" id="Phobius"/>
    </source>
</evidence>
<reference evidence="4" key="2">
    <citation type="submission" date="2023-05" db="EMBL/GenBank/DDBJ databases">
        <authorList>
            <consortium name="Lawrence Berkeley National Laboratory"/>
            <person name="Steindorff A."/>
            <person name="Hensen N."/>
            <person name="Bonometti L."/>
            <person name="Westerberg I."/>
            <person name="Brannstrom I.O."/>
            <person name="Guillou S."/>
            <person name="Cros-Aarteil S."/>
            <person name="Calhoun S."/>
            <person name="Haridas S."/>
            <person name="Kuo A."/>
            <person name="Mondo S."/>
            <person name="Pangilinan J."/>
            <person name="Riley R."/>
            <person name="Labutti K."/>
            <person name="Andreopoulos B."/>
            <person name="Lipzen A."/>
            <person name="Chen C."/>
            <person name="Yanf M."/>
            <person name="Daum C."/>
            <person name="Ng V."/>
            <person name="Clum A."/>
            <person name="Ohm R."/>
            <person name="Martin F."/>
            <person name="Silar P."/>
            <person name="Natvig D."/>
            <person name="Lalanne C."/>
            <person name="Gautier V."/>
            <person name="Ament-Velasquez S.L."/>
            <person name="Kruys A."/>
            <person name="Hutchinson M.I."/>
            <person name="Powell A.J."/>
            <person name="Barry K."/>
            <person name="Miller A.N."/>
            <person name="Grigoriev I.V."/>
            <person name="Debuchy R."/>
            <person name="Gladieux P."/>
            <person name="Thoren M.H."/>
            <person name="Johannesson H."/>
        </authorList>
    </citation>
    <scope>NUCLEOTIDE SEQUENCE</scope>
    <source>
        <strain evidence="4">CBS 990.96</strain>
    </source>
</reference>
<feature type="chain" id="PRO_5042910317" evidence="3">
    <location>
        <begin position="21"/>
        <end position="351"/>
    </location>
</feature>
<keyword evidence="2" id="KW-1133">Transmembrane helix</keyword>
<accession>A0AAN7BJI3</accession>
<dbReference type="EMBL" id="MU865394">
    <property type="protein sequence ID" value="KAK4224399.1"/>
    <property type="molecule type" value="Genomic_DNA"/>
</dbReference>
<keyword evidence="3" id="KW-0732">Signal</keyword>
<organism evidence="4 5">
    <name type="scientific">Podospora fimiseda</name>
    <dbReference type="NCBI Taxonomy" id="252190"/>
    <lineage>
        <taxon>Eukaryota</taxon>
        <taxon>Fungi</taxon>
        <taxon>Dikarya</taxon>
        <taxon>Ascomycota</taxon>
        <taxon>Pezizomycotina</taxon>
        <taxon>Sordariomycetes</taxon>
        <taxon>Sordariomycetidae</taxon>
        <taxon>Sordariales</taxon>
        <taxon>Podosporaceae</taxon>
        <taxon>Podospora</taxon>
    </lineage>
</organism>
<comment type="caution">
    <text evidence="4">The sequence shown here is derived from an EMBL/GenBank/DDBJ whole genome shotgun (WGS) entry which is preliminary data.</text>
</comment>
<dbReference type="Proteomes" id="UP001301958">
    <property type="component" value="Unassembled WGS sequence"/>
</dbReference>
<feature type="transmembrane region" description="Helical" evidence="2">
    <location>
        <begin position="320"/>
        <end position="343"/>
    </location>
</feature>
<name>A0AAN7BJI3_9PEZI</name>
<dbReference type="AlphaFoldDB" id="A0AAN7BJI3"/>